<evidence type="ECO:0000259" key="2">
    <source>
        <dbReference type="Pfam" id="PF13472"/>
    </source>
</evidence>
<dbReference type="AlphaFoldDB" id="A0A3G2L9Z3"/>
<dbReference type="KEGG" id="emar:D1013_17715"/>
<keyword evidence="1" id="KW-0732">Signal</keyword>
<dbReference type="InterPro" id="IPR036514">
    <property type="entry name" value="SGNH_hydro_sf"/>
</dbReference>
<protein>
    <recommendedName>
        <fullName evidence="2">SGNH hydrolase-type esterase domain-containing protein</fullName>
    </recommendedName>
</protein>
<accession>A0A3G2L9Z3</accession>
<dbReference type="Gene3D" id="3.40.50.1110">
    <property type="entry name" value="SGNH hydrolase"/>
    <property type="match status" value="1"/>
</dbReference>
<dbReference type="PANTHER" id="PTHR30383">
    <property type="entry name" value="THIOESTERASE 1/PROTEASE 1/LYSOPHOSPHOLIPASE L1"/>
    <property type="match status" value="1"/>
</dbReference>
<evidence type="ECO:0000313" key="3">
    <source>
        <dbReference type="EMBL" id="AYN69085.1"/>
    </source>
</evidence>
<sequence>MMGGCRTSFILIFLMFSNNLSSQIVEFINAGVSGNTTTDLIKRQSKIFDYDPDWVILMVGTNDMLNSRKLESYASYERKLKHIVSRFKKQKVKVVLVSPPTVDSKYLFKRHDKEKLLDEPNDKLVFVKRLMEKLADKSSVYFVDVFGAFKSLGLPEHNKDEYIMNVVNSGYEDGVHPTPKGYQLIAQTIDSSLKYQEVVLSGTVVCFGDSITFGQGVVGEGTVEGKTYPALLREILKNENILNEK</sequence>
<dbReference type="EMBL" id="CP032050">
    <property type="protein sequence ID" value="AYN69085.1"/>
    <property type="molecule type" value="Genomic_DNA"/>
</dbReference>
<evidence type="ECO:0000256" key="1">
    <source>
        <dbReference type="SAM" id="SignalP"/>
    </source>
</evidence>
<dbReference type="OrthoDB" id="9794725at2"/>
<evidence type="ECO:0000313" key="4">
    <source>
        <dbReference type="Proteomes" id="UP000276309"/>
    </source>
</evidence>
<name>A0A3G2L9Z3_9FLAO</name>
<dbReference type="Pfam" id="PF13472">
    <property type="entry name" value="Lipase_GDSL_2"/>
    <property type="match status" value="1"/>
</dbReference>
<organism evidence="3 4">
    <name type="scientific">Euzebyella marina</name>
    <dbReference type="NCBI Taxonomy" id="1761453"/>
    <lineage>
        <taxon>Bacteria</taxon>
        <taxon>Pseudomonadati</taxon>
        <taxon>Bacteroidota</taxon>
        <taxon>Flavobacteriia</taxon>
        <taxon>Flavobacteriales</taxon>
        <taxon>Flavobacteriaceae</taxon>
        <taxon>Euzebyella</taxon>
    </lineage>
</organism>
<dbReference type="PANTHER" id="PTHR30383:SF5">
    <property type="entry name" value="SGNH HYDROLASE-TYPE ESTERASE DOMAIN-CONTAINING PROTEIN"/>
    <property type="match status" value="1"/>
</dbReference>
<dbReference type="SUPFAM" id="SSF52266">
    <property type="entry name" value="SGNH hydrolase"/>
    <property type="match status" value="1"/>
</dbReference>
<reference evidence="3 4" key="1">
    <citation type="submission" date="2018-08" db="EMBL/GenBank/DDBJ databases">
        <title>The reduced genetic potential of extracellular carbohydrate catabolism in Euzebyella marina RN62, a Flavobacteriia bacterium isolated from the hadal water.</title>
        <authorList>
            <person name="Xue C."/>
        </authorList>
    </citation>
    <scope>NUCLEOTIDE SEQUENCE [LARGE SCALE GENOMIC DNA]</scope>
    <source>
        <strain evidence="3 4">RN62</strain>
    </source>
</reference>
<dbReference type="InterPro" id="IPR013830">
    <property type="entry name" value="SGNH_hydro"/>
</dbReference>
<dbReference type="GO" id="GO:0004622">
    <property type="term" value="F:phosphatidylcholine lysophospholipase activity"/>
    <property type="evidence" value="ECO:0007669"/>
    <property type="project" value="TreeGrafter"/>
</dbReference>
<feature type="signal peptide" evidence="1">
    <location>
        <begin position="1"/>
        <end position="22"/>
    </location>
</feature>
<feature type="domain" description="SGNH hydrolase-type esterase" evidence="2">
    <location>
        <begin position="26"/>
        <end position="184"/>
    </location>
</feature>
<feature type="chain" id="PRO_5018320310" description="SGNH hydrolase-type esterase domain-containing protein" evidence="1">
    <location>
        <begin position="23"/>
        <end position="245"/>
    </location>
</feature>
<dbReference type="InterPro" id="IPR051532">
    <property type="entry name" value="Ester_Hydrolysis_Enzymes"/>
</dbReference>
<dbReference type="Proteomes" id="UP000276309">
    <property type="component" value="Chromosome"/>
</dbReference>
<keyword evidence="4" id="KW-1185">Reference proteome</keyword>
<proteinExistence type="predicted"/>
<gene>
    <name evidence="3" type="ORF">D1013_17715</name>
</gene>